<dbReference type="EMBL" id="NJET01000045">
    <property type="protein sequence ID" value="PHH63654.1"/>
    <property type="molecule type" value="Genomic_DNA"/>
</dbReference>
<evidence type="ECO:0008006" key="3">
    <source>
        <dbReference type="Google" id="ProtNLM"/>
    </source>
</evidence>
<dbReference type="Proteomes" id="UP000226192">
    <property type="component" value="Unassembled WGS sequence"/>
</dbReference>
<keyword evidence="2" id="KW-1185">Reference proteome</keyword>
<comment type="caution">
    <text evidence="1">The sequence shown here is derived from an EMBL/GenBank/DDBJ whole genome shotgun (WGS) entry which is preliminary data.</text>
</comment>
<gene>
    <name evidence="1" type="ORF">CDD81_5635</name>
</gene>
<dbReference type="AlphaFoldDB" id="A0A2C5Y9L9"/>
<accession>A0A2C5Y9L9</accession>
<dbReference type="OrthoDB" id="538336at2759"/>
<sequence>MPPIKYPDSLLGRLEKSLFDEAQNLLRNMGSRHRSEEYNQLILPRCQKLIQTMGNRMAYEAAKEAKIEPAVLTLFEAGVVAENSAWFVEKGGLSREDQFMMESQAMNLLLPQLETMLDSLGVEKFCSAPILSEKSLQTFYDGLSTFDQHGHHGSSDIAVEGLEL</sequence>
<name>A0A2C5Y9L9_9HYPO</name>
<protein>
    <recommendedName>
        <fullName evidence="3">Acyl-CoA oxidase C-terminal domain-containing protein</fullName>
    </recommendedName>
</protein>
<reference evidence="1 2" key="1">
    <citation type="submission" date="2017-06" db="EMBL/GenBank/DDBJ databases">
        <title>Ant-infecting Ophiocordyceps genomes reveal a high diversity of potential behavioral manipulation genes and a possible major role for enterotoxins.</title>
        <authorList>
            <person name="De Bekker C."/>
            <person name="Evans H.C."/>
            <person name="Brachmann A."/>
            <person name="Hughes D.P."/>
        </authorList>
    </citation>
    <scope>NUCLEOTIDE SEQUENCE [LARGE SCALE GENOMIC DNA]</scope>
    <source>
        <strain evidence="1 2">Map64</strain>
    </source>
</reference>
<dbReference type="STRING" id="1399860.A0A2C5Y9L9"/>
<proteinExistence type="predicted"/>
<organism evidence="1 2">
    <name type="scientific">Ophiocordyceps australis</name>
    <dbReference type="NCBI Taxonomy" id="1399860"/>
    <lineage>
        <taxon>Eukaryota</taxon>
        <taxon>Fungi</taxon>
        <taxon>Dikarya</taxon>
        <taxon>Ascomycota</taxon>
        <taxon>Pezizomycotina</taxon>
        <taxon>Sordariomycetes</taxon>
        <taxon>Hypocreomycetidae</taxon>
        <taxon>Hypocreales</taxon>
        <taxon>Ophiocordycipitaceae</taxon>
        <taxon>Ophiocordyceps</taxon>
    </lineage>
</organism>
<evidence type="ECO:0000313" key="1">
    <source>
        <dbReference type="EMBL" id="PHH63654.1"/>
    </source>
</evidence>
<evidence type="ECO:0000313" key="2">
    <source>
        <dbReference type="Proteomes" id="UP000226192"/>
    </source>
</evidence>